<dbReference type="Proteomes" id="UP000253410">
    <property type="component" value="Unassembled WGS sequence"/>
</dbReference>
<comment type="caution">
    <text evidence="2">The sequence shown here is derived from an EMBL/GenBank/DDBJ whole genome shotgun (WGS) entry which is preliminary data.</text>
</comment>
<feature type="domain" description="DinB-like" evidence="1">
    <location>
        <begin position="45"/>
        <end position="201"/>
    </location>
</feature>
<evidence type="ECO:0000313" key="2">
    <source>
        <dbReference type="EMBL" id="RBL92316.1"/>
    </source>
</evidence>
<keyword evidence="3" id="KW-1185">Reference proteome</keyword>
<dbReference type="InterPro" id="IPR024775">
    <property type="entry name" value="DinB-like"/>
</dbReference>
<dbReference type="OrthoDB" id="9807923at2"/>
<organism evidence="2 3">
    <name type="scientific">Chitinophaga flava</name>
    <dbReference type="NCBI Taxonomy" id="2259036"/>
    <lineage>
        <taxon>Bacteria</taxon>
        <taxon>Pseudomonadati</taxon>
        <taxon>Bacteroidota</taxon>
        <taxon>Chitinophagia</taxon>
        <taxon>Chitinophagales</taxon>
        <taxon>Chitinophagaceae</taxon>
        <taxon>Chitinophaga</taxon>
    </lineage>
</organism>
<proteinExistence type="predicted"/>
<dbReference type="Gene3D" id="1.20.120.450">
    <property type="entry name" value="dinb family like domain"/>
    <property type="match status" value="1"/>
</dbReference>
<sequence length="212" mass="24295">MKKVLLLMAVVLFSGFIAPPHRHTRHHHSMRHEFRAEDKMMLISQLKDSRENLLKSIAGLTDAQLQYKPAPDRWSIIENVEHISIIEKMLMDTEKNLMSQPADPAKKKDLKYTDESLLTMVEDRSKKQKTPDFGMPKHNYASPADAVDAFVRQRDGLIDYVATTKDKLRDHITDNPNIGTIDAYQLLLFDAGHTARHIKQIEEVKADPGFPK</sequence>
<protein>
    <submittedName>
        <fullName evidence="2">DinB family protein</fullName>
    </submittedName>
</protein>
<dbReference type="AlphaFoldDB" id="A0A365Y123"/>
<evidence type="ECO:0000259" key="1">
    <source>
        <dbReference type="Pfam" id="PF12867"/>
    </source>
</evidence>
<dbReference type="SUPFAM" id="SSF109854">
    <property type="entry name" value="DinB/YfiT-like putative metalloenzymes"/>
    <property type="match status" value="1"/>
</dbReference>
<name>A0A365Y123_9BACT</name>
<gene>
    <name evidence="2" type="ORF">DF182_06925</name>
</gene>
<dbReference type="EMBL" id="QFFJ01000001">
    <property type="protein sequence ID" value="RBL92316.1"/>
    <property type="molecule type" value="Genomic_DNA"/>
</dbReference>
<accession>A0A365Y123</accession>
<dbReference type="RefSeq" id="WP_113614914.1">
    <property type="nucleotide sequence ID" value="NZ_QFFJ01000001.1"/>
</dbReference>
<reference evidence="2 3" key="1">
    <citation type="submission" date="2018-05" db="EMBL/GenBank/DDBJ databases">
        <title>Chitinophaga sp. K3CV102501T nov., isolated from isolated from a monsoon evergreen broad-leaved forest soil.</title>
        <authorList>
            <person name="Lv Y."/>
        </authorList>
    </citation>
    <scope>NUCLEOTIDE SEQUENCE [LARGE SCALE GENOMIC DNA]</scope>
    <source>
        <strain evidence="2 3">GDMCC 1.1325</strain>
    </source>
</reference>
<dbReference type="InterPro" id="IPR034660">
    <property type="entry name" value="DinB/YfiT-like"/>
</dbReference>
<dbReference type="Pfam" id="PF12867">
    <property type="entry name" value="DinB_2"/>
    <property type="match status" value="1"/>
</dbReference>
<evidence type="ECO:0000313" key="3">
    <source>
        <dbReference type="Proteomes" id="UP000253410"/>
    </source>
</evidence>